<feature type="region of interest" description="Disordered" evidence="1">
    <location>
        <begin position="238"/>
        <end position="285"/>
    </location>
</feature>
<feature type="region of interest" description="Disordered" evidence="1">
    <location>
        <begin position="1"/>
        <end position="74"/>
    </location>
</feature>
<dbReference type="PANTHER" id="PTHR21535">
    <property type="entry name" value="MAGNESIUM AND COBALT TRANSPORT PROTEIN/MITOCHONDRIAL IMPORT INNER MEMBRANE TRANSLOCASE SUBUNIT TIM8"/>
    <property type="match status" value="1"/>
</dbReference>
<proteinExistence type="predicted"/>
<dbReference type="InterPro" id="IPR045861">
    <property type="entry name" value="CorA_cytoplasmic_dom"/>
</dbReference>
<dbReference type="GO" id="GO:0016020">
    <property type="term" value="C:membrane"/>
    <property type="evidence" value="ECO:0007669"/>
    <property type="project" value="InterPro"/>
</dbReference>
<keyword evidence="2" id="KW-1133">Transmembrane helix</keyword>
<feature type="region of interest" description="Disordered" evidence="1">
    <location>
        <begin position="101"/>
        <end position="132"/>
    </location>
</feature>
<dbReference type="AlphaFoldDB" id="A0A1M2VAP4"/>
<dbReference type="OMA" id="NMSADWI"/>
<keyword evidence="2" id="KW-0812">Transmembrane</keyword>
<evidence type="ECO:0000256" key="1">
    <source>
        <dbReference type="SAM" id="MobiDB-lite"/>
    </source>
</evidence>
<feature type="transmembrane region" description="Helical" evidence="2">
    <location>
        <begin position="701"/>
        <end position="723"/>
    </location>
</feature>
<dbReference type="OrthoDB" id="29879at2759"/>
<reference evidence="3 4" key="1">
    <citation type="submission" date="2016-10" db="EMBL/GenBank/DDBJ databases">
        <title>Genome sequence of the basidiomycete white-rot fungus Trametes pubescens.</title>
        <authorList>
            <person name="Makela M.R."/>
            <person name="Granchi Z."/>
            <person name="Peng M."/>
            <person name="De Vries R.P."/>
            <person name="Grigoriev I."/>
            <person name="Riley R."/>
            <person name="Hilden K."/>
        </authorList>
    </citation>
    <scope>NUCLEOTIDE SEQUENCE [LARGE SCALE GENOMIC DNA]</scope>
    <source>
        <strain evidence="3 4">FBCC735</strain>
    </source>
</reference>
<keyword evidence="4" id="KW-1185">Reference proteome</keyword>
<sequence>MPQQDEPGSYFQNPPPAEVYGYVENPAELTDGSDDEDEDQDIYRGRRPSPPRSPSPVLSSKTSSSSSSSSSGSVFGGRLGAISAGVEHAISRWARAWTSTSSLSSSSSSSASVITLTKSQAARRRKRRPRSLATLHNARSEREVAARIRAREDLRNIPRGFVLYTPQAAASERGRKRDAPHESVFRTTSLPDVTNRLSAVLRERAKVRRNRTEPVTPAPSRPLSPLHHDYMLLDESSAARFSSPSSSGVSTPIPPRRGAKGKQRAGFPQDVPNIHGVSTTKSQLPGSLTSRVPKAWWLDVCSPTWEDMCAIGKLLHLHPLTLEDILTQDPREKLELFPKLGYYFISFRAIESQKTRERVRNLLSVDDDALRQTDEGVVGEVNVYLIIFREGICSFHFADIEEHVDRVRTRIMLMGESINTSSDWIAHGIMDSIVDSFFPFLAVIEREVLDIENLVFSLGGDSGPPIKSGTTTPKPHSRPSESDTALLSEKSVAIDADEKQSFVGIDKEKITSVSPRPRFLAPTSFPLLMRRARRAIRETIASIPRFRSIDDPLPEYRPTTTIHRMARTRRLVTSLARFLAVKSEVVAQVKKRLLTQGEWGLGTGTEHDLDVFVYMGDVQDHIITLQQALAHYERTLNQSHPTHLAQLRLSVNKAKSGTDKAIVSLTVISLGVLCVQTLLALASMNAEVPADPIPSNRYDVFAAVLALSVIIMTVYGFVVRHWWTQAKRRRIKML</sequence>
<feature type="compositionally biased region" description="Low complexity" evidence="1">
    <location>
        <begin position="238"/>
        <end position="251"/>
    </location>
</feature>
<dbReference type="InterPro" id="IPR002523">
    <property type="entry name" value="MgTranspt_CorA/ZnTranspt_ZntB"/>
</dbReference>
<dbReference type="Gene3D" id="3.30.460.20">
    <property type="entry name" value="CorA soluble domain-like"/>
    <property type="match status" value="1"/>
</dbReference>
<feature type="compositionally biased region" description="Low complexity" evidence="1">
    <location>
        <begin position="55"/>
        <end position="73"/>
    </location>
</feature>
<feature type="region of interest" description="Disordered" evidence="1">
    <location>
        <begin position="462"/>
        <end position="484"/>
    </location>
</feature>
<dbReference type="STRING" id="154538.A0A1M2VAP4"/>
<gene>
    <name evidence="3" type="ORF">TRAPUB_4514</name>
</gene>
<name>A0A1M2VAP4_TRAPU</name>
<evidence type="ECO:0000313" key="4">
    <source>
        <dbReference type="Proteomes" id="UP000184267"/>
    </source>
</evidence>
<feature type="compositionally biased region" description="Basic residues" evidence="1">
    <location>
        <begin position="121"/>
        <end position="130"/>
    </location>
</feature>
<keyword evidence="2" id="KW-0472">Membrane</keyword>
<dbReference type="EMBL" id="MNAD01001519">
    <property type="protein sequence ID" value="OJT04720.1"/>
    <property type="molecule type" value="Genomic_DNA"/>
</dbReference>
<feature type="compositionally biased region" description="Acidic residues" evidence="1">
    <location>
        <begin position="31"/>
        <end position="40"/>
    </location>
</feature>
<dbReference type="Gene3D" id="1.20.58.340">
    <property type="entry name" value="Magnesium transport protein CorA, transmembrane region"/>
    <property type="match status" value="2"/>
</dbReference>
<dbReference type="GO" id="GO:0015095">
    <property type="term" value="F:magnesium ion transmembrane transporter activity"/>
    <property type="evidence" value="ECO:0007669"/>
    <property type="project" value="InterPro"/>
</dbReference>
<dbReference type="SUPFAM" id="SSF143865">
    <property type="entry name" value="CorA soluble domain-like"/>
    <property type="match status" value="1"/>
</dbReference>
<feature type="compositionally biased region" description="Polar residues" evidence="1">
    <location>
        <begin position="276"/>
        <end position="285"/>
    </location>
</feature>
<dbReference type="CDD" id="cd12829">
    <property type="entry name" value="Alr1p-like"/>
    <property type="match status" value="1"/>
</dbReference>
<evidence type="ECO:0000256" key="2">
    <source>
        <dbReference type="SAM" id="Phobius"/>
    </source>
</evidence>
<dbReference type="Pfam" id="PF01544">
    <property type="entry name" value="CorA"/>
    <property type="match status" value="1"/>
</dbReference>
<dbReference type="GO" id="GO:0010961">
    <property type="term" value="P:intracellular magnesium ion homeostasis"/>
    <property type="evidence" value="ECO:0007669"/>
    <property type="project" value="TreeGrafter"/>
</dbReference>
<accession>A0A1M2VAP4</accession>
<dbReference type="PANTHER" id="PTHR21535:SF90">
    <property type="entry name" value="CORA METAL ION TRANSPORTER"/>
    <property type="match status" value="1"/>
</dbReference>
<comment type="caution">
    <text evidence="3">The sequence shown here is derived from an EMBL/GenBank/DDBJ whole genome shotgun (WGS) entry which is preliminary data.</text>
</comment>
<evidence type="ECO:0000313" key="3">
    <source>
        <dbReference type="EMBL" id="OJT04720.1"/>
    </source>
</evidence>
<organism evidence="3 4">
    <name type="scientific">Trametes pubescens</name>
    <name type="common">White-rot fungus</name>
    <dbReference type="NCBI Taxonomy" id="154538"/>
    <lineage>
        <taxon>Eukaryota</taxon>
        <taxon>Fungi</taxon>
        <taxon>Dikarya</taxon>
        <taxon>Basidiomycota</taxon>
        <taxon>Agaricomycotina</taxon>
        <taxon>Agaricomycetes</taxon>
        <taxon>Polyporales</taxon>
        <taxon>Polyporaceae</taxon>
        <taxon>Trametes</taxon>
    </lineage>
</organism>
<protein>
    <submittedName>
        <fullName evidence="3">Magnesium transporter ALR1</fullName>
    </submittedName>
</protein>
<dbReference type="Proteomes" id="UP000184267">
    <property type="component" value="Unassembled WGS sequence"/>
</dbReference>
<dbReference type="InterPro" id="IPR044089">
    <property type="entry name" value="Alr1-like"/>
</dbReference>
<feature type="compositionally biased region" description="Low complexity" evidence="1">
    <location>
        <begin position="101"/>
        <end position="119"/>
    </location>
</feature>